<dbReference type="eggNOG" id="KOG2545">
    <property type="taxonomic scope" value="Eukaryota"/>
</dbReference>
<dbReference type="EMBL" id="KK852867">
    <property type="protein sequence ID" value="KDR14717.1"/>
    <property type="molecule type" value="Genomic_DNA"/>
</dbReference>
<evidence type="ECO:0000313" key="5">
    <source>
        <dbReference type="EMBL" id="KDR14717.1"/>
    </source>
</evidence>
<gene>
    <name evidence="5" type="ORF">L798_11535</name>
</gene>
<dbReference type="InterPro" id="IPR019140">
    <property type="entry name" value="MCM_complex-bd"/>
</dbReference>
<dbReference type="Pfam" id="PF09739">
    <property type="entry name" value="MCM_bind"/>
    <property type="match status" value="1"/>
</dbReference>
<sequence>MEGDKLQSCSLPYWEANEVKCRQQLDDPRNWNMIPSLNSVALHKVVHQQLVRFTGMIQDMQNPELFLEQYEVRNDISGQTAVKMGKYRDIPVCRLDEVFVEDSANNLNGQRQSLCCVSVPALNSWVNESLVTEKFQPLQCEKKRAHPDESSGSSETLFTQGTSVKRFCPYNQLDSRNSILNMELNVPLPEAQVKTCLVKVYDSNSSLVLNDVIEVVGFLSVDPALSVSSVGTEETEEDEESHLHNQPWSLVPRLHAVSFRKLCHSNPLVHPTLCSTEDVREMAKVVKQDLRLVLSQVLLGDHLAADYFICHLISTVFQHSELLALGKFSLNISSVSPGNGYTTKLYAVLAELVTKSHYLPLTLENLNKSTFIPKKDYDGNRLVSGILQLSAHTHLVLDETCMEPGQLDSNGVRNVAALGTLISQQKVDYDFQFYKLEFQTDIPVLVLSEGKSLLPSDVAVPLEPDYKCMETMNEIFEAVNHYLQGSVLQKLRKYLTVVRLLKYSLPQNMEKIIQDDFVRLRRENETKTSASDLHLLLVLARLVSLSQGELILSRESWELACNMERHRKQRINGQAQHP</sequence>
<keyword evidence="6" id="KW-1185">Reference proteome</keyword>
<dbReference type="GO" id="GO:0003682">
    <property type="term" value="F:chromatin binding"/>
    <property type="evidence" value="ECO:0007669"/>
    <property type="project" value="TreeGrafter"/>
</dbReference>
<comment type="similarity">
    <text evidence="2">Belongs to the MCMBP family.</text>
</comment>
<evidence type="ECO:0000256" key="4">
    <source>
        <dbReference type="ARBA" id="ARBA00023242"/>
    </source>
</evidence>
<name>A0A067R5U4_ZOONE</name>
<evidence type="ECO:0000256" key="1">
    <source>
        <dbReference type="ARBA" id="ARBA00004123"/>
    </source>
</evidence>
<comment type="subcellular location">
    <subcellularLocation>
        <location evidence="1">Nucleus</location>
    </subcellularLocation>
</comment>
<dbReference type="STRING" id="136037.A0A067R5U4"/>
<dbReference type="PANTHER" id="PTHR13489:SF0">
    <property type="entry name" value="MINI-CHROMOSOME MAINTENANCE COMPLEX-BINDING PROTEIN"/>
    <property type="match status" value="1"/>
</dbReference>
<reference evidence="5 6" key="1">
    <citation type="journal article" date="2014" name="Nat. Commun.">
        <title>Molecular traces of alternative social organization in a termite genome.</title>
        <authorList>
            <person name="Terrapon N."/>
            <person name="Li C."/>
            <person name="Robertson H.M."/>
            <person name="Ji L."/>
            <person name="Meng X."/>
            <person name="Booth W."/>
            <person name="Chen Z."/>
            <person name="Childers C.P."/>
            <person name="Glastad K.M."/>
            <person name="Gokhale K."/>
            <person name="Gowin J."/>
            <person name="Gronenberg W."/>
            <person name="Hermansen R.A."/>
            <person name="Hu H."/>
            <person name="Hunt B.G."/>
            <person name="Huylmans A.K."/>
            <person name="Khalil S.M."/>
            <person name="Mitchell R.D."/>
            <person name="Munoz-Torres M.C."/>
            <person name="Mustard J.A."/>
            <person name="Pan H."/>
            <person name="Reese J.T."/>
            <person name="Scharf M.E."/>
            <person name="Sun F."/>
            <person name="Vogel H."/>
            <person name="Xiao J."/>
            <person name="Yang W."/>
            <person name="Yang Z."/>
            <person name="Yang Z."/>
            <person name="Zhou J."/>
            <person name="Zhu J."/>
            <person name="Brent C.S."/>
            <person name="Elsik C.G."/>
            <person name="Goodisman M.A."/>
            <person name="Liberles D.A."/>
            <person name="Roe R.M."/>
            <person name="Vargo E.L."/>
            <person name="Vilcinskas A."/>
            <person name="Wang J."/>
            <person name="Bornberg-Bauer E."/>
            <person name="Korb J."/>
            <person name="Zhang G."/>
            <person name="Liebig J."/>
        </authorList>
    </citation>
    <scope>NUCLEOTIDE SEQUENCE [LARGE SCALE GENOMIC DNA]</scope>
    <source>
        <tissue evidence="5">Whole organism</tissue>
    </source>
</reference>
<dbReference type="InParanoid" id="A0A067R5U4"/>
<dbReference type="FunCoup" id="A0A067R5U4">
    <property type="interactions" value="2047"/>
</dbReference>
<evidence type="ECO:0000256" key="3">
    <source>
        <dbReference type="ARBA" id="ARBA00015405"/>
    </source>
</evidence>
<dbReference type="PANTHER" id="PTHR13489">
    <property type="entry name" value="MINI-CHROMOSOME MAINTENANCE COMPLEX-BINDING PROTEIN"/>
    <property type="match status" value="1"/>
</dbReference>
<dbReference type="OrthoDB" id="329666at2759"/>
<dbReference type="GO" id="GO:0005634">
    <property type="term" value="C:nucleus"/>
    <property type="evidence" value="ECO:0007669"/>
    <property type="project" value="UniProtKB-SubCell"/>
</dbReference>
<evidence type="ECO:0000256" key="2">
    <source>
        <dbReference type="ARBA" id="ARBA00007925"/>
    </source>
</evidence>
<proteinExistence type="inferred from homology"/>
<dbReference type="Proteomes" id="UP000027135">
    <property type="component" value="Unassembled WGS sequence"/>
</dbReference>
<dbReference type="GO" id="GO:0006261">
    <property type="term" value="P:DNA-templated DNA replication"/>
    <property type="evidence" value="ECO:0007669"/>
    <property type="project" value="TreeGrafter"/>
</dbReference>
<accession>A0A067R5U4</accession>
<protein>
    <recommendedName>
        <fullName evidence="3">Mini-chromosome maintenance complex-binding protein</fullName>
    </recommendedName>
</protein>
<dbReference type="OMA" id="EEHTEMI"/>
<organism evidence="5 6">
    <name type="scientific">Zootermopsis nevadensis</name>
    <name type="common">Dampwood termite</name>
    <dbReference type="NCBI Taxonomy" id="136037"/>
    <lineage>
        <taxon>Eukaryota</taxon>
        <taxon>Metazoa</taxon>
        <taxon>Ecdysozoa</taxon>
        <taxon>Arthropoda</taxon>
        <taxon>Hexapoda</taxon>
        <taxon>Insecta</taxon>
        <taxon>Pterygota</taxon>
        <taxon>Neoptera</taxon>
        <taxon>Polyneoptera</taxon>
        <taxon>Dictyoptera</taxon>
        <taxon>Blattodea</taxon>
        <taxon>Blattoidea</taxon>
        <taxon>Termitoidae</taxon>
        <taxon>Termopsidae</taxon>
        <taxon>Zootermopsis</taxon>
    </lineage>
</organism>
<keyword evidence="4" id="KW-0539">Nucleus</keyword>
<evidence type="ECO:0000313" key="6">
    <source>
        <dbReference type="Proteomes" id="UP000027135"/>
    </source>
</evidence>
<dbReference type="AlphaFoldDB" id="A0A067R5U4"/>